<dbReference type="RefSeq" id="WP_009021218.1">
    <property type="nucleotide sequence ID" value="NZ_DS999411.1"/>
</dbReference>
<dbReference type="GO" id="GO:0006270">
    <property type="term" value="P:DNA replication initiation"/>
    <property type="evidence" value="ECO:0007669"/>
    <property type="project" value="TreeGrafter"/>
</dbReference>
<dbReference type="PANTHER" id="PTHR30050:SF5">
    <property type="entry name" value="DNAA REGULATORY INACTIVATOR HDA"/>
    <property type="match status" value="1"/>
</dbReference>
<dbReference type="HOGENOM" id="CLU_072265_1_1_6"/>
<sequence length="237" mass="25363">MTDRPFSTAGQLPLAIALDAEATFDNFAADTTSELAVDWLKDNHESAGGYLFGGAGSGKSHLLQASCAATTAPALYIPLAEFADYPAAQVLDGIDALSLVALDDIDRIAGDSSWEEALFHAFNLCVGSGTRLLVSASSTASQIDFTLADLQSRLGSLAAFRLPRPDDDSLERMLDLRAGHRGITLSAEVKRYIVTRAPRDSHAVMALLEKLDTAALARHRLVTIPLIKELKLLSPDR</sequence>
<keyword evidence="3" id="KW-1185">Reference proteome</keyword>
<dbReference type="Gene3D" id="3.40.50.300">
    <property type="entry name" value="P-loop containing nucleotide triphosphate hydrolases"/>
    <property type="match status" value="1"/>
</dbReference>
<dbReference type="AlphaFoldDB" id="B8KQC7"/>
<evidence type="ECO:0000259" key="1">
    <source>
        <dbReference type="Pfam" id="PF22688"/>
    </source>
</evidence>
<dbReference type="eggNOG" id="COG0593">
    <property type="taxonomic scope" value="Bacteria"/>
</dbReference>
<dbReference type="Pfam" id="PF22688">
    <property type="entry name" value="Hda_lid"/>
    <property type="match status" value="1"/>
</dbReference>
<feature type="domain" description="Hda lid" evidence="1">
    <location>
        <begin position="168"/>
        <end position="229"/>
    </location>
</feature>
<dbReference type="STRING" id="565045.NOR51B_2426"/>
<dbReference type="NCBIfam" id="TIGR03420">
    <property type="entry name" value="DnaA_homol_Hda"/>
    <property type="match status" value="1"/>
</dbReference>
<evidence type="ECO:0000313" key="3">
    <source>
        <dbReference type="Proteomes" id="UP000004699"/>
    </source>
</evidence>
<name>B8KQC7_9GAMM</name>
<proteinExistence type="predicted"/>
<dbReference type="GO" id="GO:0032297">
    <property type="term" value="P:negative regulation of DNA-templated DNA replication initiation"/>
    <property type="evidence" value="ECO:0007669"/>
    <property type="project" value="InterPro"/>
</dbReference>
<dbReference type="InterPro" id="IPR017788">
    <property type="entry name" value="Hda"/>
</dbReference>
<dbReference type="Gene3D" id="1.10.8.60">
    <property type="match status" value="1"/>
</dbReference>
<organism evidence="2 3">
    <name type="scientific">Luminiphilus syltensis NOR5-1B</name>
    <dbReference type="NCBI Taxonomy" id="565045"/>
    <lineage>
        <taxon>Bacteria</taxon>
        <taxon>Pseudomonadati</taxon>
        <taxon>Pseudomonadota</taxon>
        <taxon>Gammaproteobacteria</taxon>
        <taxon>Cellvibrionales</taxon>
        <taxon>Halieaceae</taxon>
        <taxon>Luminiphilus</taxon>
    </lineage>
</organism>
<dbReference type="InterPro" id="IPR027417">
    <property type="entry name" value="P-loop_NTPase"/>
</dbReference>
<protein>
    <submittedName>
        <fullName evidence="2">DnaA regulatory inactivator Hda</fullName>
    </submittedName>
</protein>
<dbReference type="Proteomes" id="UP000004699">
    <property type="component" value="Unassembled WGS sequence"/>
</dbReference>
<dbReference type="SUPFAM" id="SSF52540">
    <property type="entry name" value="P-loop containing nucleoside triphosphate hydrolases"/>
    <property type="match status" value="1"/>
</dbReference>
<evidence type="ECO:0000313" key="2">
    <source>
        <dbReference type="EMBL" id="EED36475.1"/>
    </source>
</evidence>
<dbReference type="InterPro" id="IPR055199">
    <property type="entry name" value="Hda_lid"/>
</dbReference>
<reference evidence="3" key="1">
    <citation type="journal article" date="2013" name="BMC Microbiol.">
        <title>Taxonomy and evolution of bacteriochlorophyll a-containing members of the OM60/NOR5 clade of marine gammaproteobacteria: description of Luminiphilus syltensis gen. nov., sp. nov., reclassification of Haliea rubra as Pseudohaliea rubra gen. nov., comb. nov., and emendation of Chromatocurvus halotolerans.</title>
        <authorList>
            <person name="Spring S."/>
            <person name="Riedel T."/>
            <person name="Sproer C."/>
            <person name="Yan S."/>
            <person name="Harder J."/>
            <person name="Fuchs B.M."/>
        </authorList>
    </citation>
    <scope>NUCLEOTIDE SEQUENCE [LARGE SCALE GENOMIC DNA]</scope>
    <source>
        <strain evidence="3">NOR51-B</strain>
    </source>
</reference>
<gene>
    <name evidence="2" type="primary">hda</name>
    <name evidence="2" type="ORF">NOR51B_2426</name>
</gene>
<dbReference type="EMBL" id="DS999411">
    <property type="protein sequence ID" value="EED36475.1"/>
    <property type="molecule type" value="Genomic_DNA"/>
</dbReference>
<accession>B8KQC7</accession>
<dbReference type="PANTHER" id="PTHR30050">
    <property type="entry name" value="CHROMOSOMAL REPLICATION INITIATOR PROTEIN DNAA"/>
    <property type="match status" value="1"/>
</dbReference>